<dbReference type="GO" id="GO:0046654">
    <property type="term" value="P:tetrahydrofolate biosynthetic process"/>
    <property type="evidence" value="ECO:0007669"/>
    <property type="project" value="UniProtKB-UniPathway"/>
</dbReference>
<dbReference type="PANTHER" id="PTHR11136">
    <property type="entry name" value="FOLYLPOLYGLUTAMATE SYNTHASE-RELATED"/>
    <property type="match status" value="1"/>
</dbReference>
<sequence>MTDINAFNQAMEELFSLGRFGIKLGLETISAMLKGIGDPHLRIKCIHIAGTNGKGSVAQNTASILRAAGYKVGVYTSPHLVHINERFTVNSRPISDDEVLEAYQAVKSVSGLERHATFFEYTTAMALYAFDKAGVDYAVMETGMGGRLDATNVLKPELCIITNISVEHEMYLGNTIAQIAYEKSGIIKPGVPVVTGVRQPDAVKAVEAAAAENKAPLYRMGRDFKTRRLQSGGFNFYGQDHAWKGLQCRLKGEYQIPNASLALAGCQALMKRGAKISEAQARAGLEQVKWPGRLETIQESPMVILDGAHNLAAMKVLTKYLAETFAGRDVTVITGFLDDKPYKKMLPMLEALAAKIIITRPKIGRAVATKDLTPLIRNKKDRFVEKPSVEEAVKYALENARDTDVIVVAGSLYIVGEARQTLQDMGLIQDESFSSLSPRNLGPG</sequence>
<comment type="pathway">
    <text evidence="3">Cofactor biosynthesis; tetrahydrofolate biosynthesis; 7,8-dihydrofolate from 2-amino-4-hydroxy-6-hydroxymethyl-7,8-dihydropteridine diphosphate and 4-aminobenzoate: step 2/2.</text>
</comment>
<evidence type="ECO:0000256" key="21">
    <source>
        <dbReference type="ARBA" id="ARBA00049035"/>
    </source>
</evidence>
<protein>
    <recommendedName>
        <fullName evidence="9">Dihydrofolate synthase/folylpolyglutamate synthase</fullName>
        <ecNumber evidence="7">6.3.2.12</ecNumber>
        <ecNumber evidence="8">6.3.2.17</ecNumber>
    </recommendedName>
    <alternativeName>
        <fullName evidence="18">Folylpoly-gamma-glutamate synthetase-dihydrofolate synthetase</fullName>
    </alternativeName>
    <alternativeName>
        <fullName evidence="16">Folylpolyglutamate synthetase</fullName>
    </alternativeName>
    <alternativeName>
        <fullName evidence="17">Tetrahydrofolylpolyglutamate synthase</fullName>
    </alternativeName>
</protein>
<reference evidence="27" key="1">
    <citation type="submission" date="2016-11" db="EMBL/GenBank/DDBJ databases">
        <authorList>
            <person name="Varghese N."/>
            <person name="Submissions S."/>
        </authorList>
    </citation>
    <scope>NUCLEOTIDE SEQUENCE [LARGE SCALE GENOMIC DNA]</scope>
    <source>
        <strain evidence="27">DSM 16219</strain>
    </source>
</reference>
<evidence type="ECO:0000256" key="15">
    <source>
        <dbReference type="ARBA" id="ARBA00022909"/>
    </source>
</evidence>
<dbReference type="PROSITE" id="PS01012">
    <property type="entry name" value="FOLYLPOLYGLU_SYNT_2"/>
    <property type="match status" value="1"/>
</dbReference>
<comment type="cofactor">
    <cofactor evidence="1">
        <name>Mg(2+)</name>
        <dbReference type="ChEBI" id="CHEBI:18420"/>
    </cofactor>
</comment>
<evidence type="ECO:0000256" key="17">
    <source>
        <dbReference type="ARBA" id="ARBA00030592"/>
    </source>
</evidence>
<feature type="domain" description="Mur ligase central" evidence="25">
    <location>
        <begin position="48"/>
        <end position="264"/>
    </location>
</feature>
<evidence type="ECO:0000256" key="11">
    <source>
        <dbReference type="ARBA" id="ARBA00022723"/>
    </source>
</evidence>
<evidence type="ECO:0000259" key="24">
    <source>
        <dbReference type="Pfam" id="PF02875"/>
    </source>
</evidence>
<comment type="catalytic activity">
    <reaction evidence="22">
        <text>7,8-dihydropteroate + L-glutamate + ATP = 7,8-dihydrofolate + ADP + phosphate + H(+)</text>
        <dbReference type="Rhea" id="RHEA:23584"/>
        <dbReference type="ChEBI" id="CHEBI:15378"/>
        <dbReference type="ChEBI" id="CHEBI:17839"/>
        <dbReference type="ChEBI" id="CHEBI:29985"/>
        <dbReference type="ChEBI" id="CHEBI:30616"/>
        <dbReference type="ChEBI" id="CHEBI:43474"/>
        <dbReference type="ChEBI" id="CHEBI:57451"/>
        <dbReference type="ChEBI" id="CHEBI:456216"/>
        <dbReference type="EC" id="6.3.2.12"/>
    </reaction>
</comment>
<dbReference type="Pfam" id="PF08245">
    <property type="entry name" value="Mur_ligase_M"/>
    <property type="match status" value="1"/>
</dbReference>
<keyword evidence="13 23" id="KW-0067">ATP-binding</keyword>
<dbReference type="NCBIfam" id="TIGR01499">
    <property type="entry name" value="folC"/>
    <property type="match status" value="1"/>
</dbReference>
<feature type="domain" description="Mur ligase C-terminal" evidence="24">
    <location>
        <begin position="292"/>
        <end position="411"/>
    </location>
</feature>
<evidence type="ECO:0000256" key="4">
    <source>
        <dbReference type="ARBA" id="ARBA00005150"/>
    </source>
</evidence>
<dbReference type="GO" id="GO:0004326">
    <property type="term" value="F:tetrahydrofolylpolyglutamate synthase activity"/>
    <property type="evidence" value="ECO:0007669"/>
    <property type="project" value="UniProtKB-EC"/>
</dbReference>
<dbReference type="InterPro" id="IPR004101">
    <property type="entry name" value="Mur_ligase_C"/>
</dbReference>
<comment type="catalytic activity">
    <reaction evidence="20">
        <text>10-formyltetrahydrofolyl-(gamma-L-Glu)(n) + L-glutamate + ATP = 10-formyltetrahydrofolyl-(gamma-L-Glu)(n+1) + ADP + phosphate + H(+)</text>
        <dbReference type="Rhea" id="RHEA:51904"/>
        <dbReference type="Rhea" id="RHEA-COMP:13088"/>
        <dbReference type="Rhea" id="RHEA-COMP:14300"/>
        <dbReference type="ChEBI" id="CHEBI:15378"/>
        <dbReference type="ChEBI" id="CHEBI:29985"/>
        <dbReference type="ChEBI" id="CHEBI:30616"/>
        <dbReference type="ChEBI" id="CHEBI:43474"/>
        <dbReference type="ChEBI" id="CHEBI:134413"/>
        <dbReference type="ChEBI" id="CHEBI:456216"/>
        <dbReference type="EC" id="6.3.2.17"/>
    </reaction>
</comment>
<evidence type="ECO:0000256" key="20">
    <source>
        <dbReference type="ARBA" id="ARBA00047808"/>
    </source>
</evidence>
<evidence type="ECO:0000256" key="3">
    <source>
        <dbReference type="ARBA" id="ARBA00004799"/>
    </source>
</evidence>
<evidence type="ECO:0000313" key="27">
    <source>
        <dbReference type="Proteomes" id="UP000183994"/>
    </source>
</evidence>
<dbReference type="EC" id="6.3.2.17" evidence="8"/>
<evidence type="ECO:0000256" key="22">
    <source>
        <dbReference type="ARBA" id="ARBA00049161"/>
    </source>
</evidence>
<evidence type="ECO:0000256" key="8">
    <source>
        <dbReference type="ARBA" id="ARBA00013025"/>
    </source>
</evidence>
<dbReference type="InterPro" id="IPR036615">
    <property type="entry name" value="Mur_ligase_C_dom_sf"/>
</dbReference>
<evidence type="ECO:0000256" key="10">
    <source>
        <dbReference type="ARBA" id="ARBA00022598"/>
    </source>
</evidence>
<evidence type="ECO:0000256" key="12">
    <source>
        <dbReference type="ARBA" id="ARBA00022741"/>
    </source>
</evidence>
<dbReference type="GO" id="GO:0005737">
    <property type="term" value="C:cytoplasm"/>
    <property type="evidence" value="ECO:0007669"/>
    <property type="project" value="TreeGrafter"/>
</dbReference>
<dbReference type="RefSeq" id="WP_073474652.1">
    <property type="nucleotide sequence ID" value="NZ_FQZU01000007.1"/>
</dbReference>
<comment type="catalytic activity">
    <reaction evidence="19">
        <text>(6S)-5,6,7,8-tetrahydrofolyl-(gamma-L-Glu)(n) + L-glutamate + ATP = (6S)-5,6,7,8-tetrahydrofolyl-(gamma-L-Glu)(n+1) + ADP + phosphate + H(+)</text>
        <dbReference type="Rhea" id="RHEA:10580"/>
        <dbReference type="Rhea" id="RHEA-COMP:14738"/>
        <dbReference type="Rhea" id="RHEA-COMP:14740"/>
        <dbReference type="ChEBI" id="CHEBI:15378"/>
        <dbReference type="ChEBI" id="CHEBI:29985"/>
        <dbReference type="ChEBI" id="CHEBI:30616"/>
        <dbReference type="ChEBI" id="CHEBI:43474"/>
        <dbReference type="ChEBI" id="CHEBI:141005"/>
        <dbReference type="ChEBI" id="CHEBI:456216"/>
        <dbReference type="EC" id="6.3.2.17"/>
    </reaction>
</comment>
<evidence type="ECO:0000256" key="1">
    <source>
        <dbReference type="ARBA" id="ARBA00001946"/>
    </source>
</evidence>
<evidence type="ECO:0000313" key="26">
    <source>
        <dbReference type="EMBL" id="SHJ38561.1"/>
    </source>
</evidence>
<dbReference type="InterPro" id="IPR013221">
    <property type="entry name" value="Mur_ligase_cen"/>
</dbReference>
<dbReference type="Gene3D" id="3.40.1190.10">
    <property type="entry name" value="Mur-like, catalytic domain"/>
    <property type="match status" value="1"/>
</dbReference>
<dbReference type="InterPro" id="IPR018109">
    <property type="entry name" value="Folylpolyglutamate_synth_CS"/>
</dbReference>
<dbReference type="PANTHER" id="PTHR11136:SF0">
    <property type="entry name" value="DIHYDROFOLATE SYNTHETASE-RELATED"/>
    <property type="match status" value="1"/>
</dbReference>
<dbReference type="OrthoDB" id="9809356at2"/>
<keyword evidence="27" id="KW-1185">Reference proteome</keyword>
<keyword evidence="15" id="KW-0289">Folate biosynthesis</keyword>
<dbReference type="GO" id="GO:0046872">
    <property type="term" value="F:metal ion binding"/>
    <property type="evidence" value="ECO:0007669"/>
    <property type="project" value="UniProtKB-KW"/>
</dbReference>
<dbReference type="EMBL" id="FQZU01000007">
    <property type="protein sequence ID" value="SHJ38561.1"/>
    <property type="molecule type" value="Genomic_DNA"/>
</dbReference>
<dbReference type="SUPFAM" id="SSF53244">
    <property type="entry name" value="MurD-like peptide ligases, peptide-binding domain"/>
    <property type="match status" value="1"/>
</dbReference>
<keyword evidence="10 23" id="KW-0436">Ligase</keyword>
<dbReference type="GO" id="GO:0008841">
    <property type="term" value="F:dihydrofolate synthase activity"/>
    <property type="evidence" value="ECO:0007669"/>
    <property type="project" value="UniProtKB-EC"/>
</dbReference>
<dbReference type="GO" id="GO:0046656">
    <property type="term" value="P:folic acid biosynthetic process"/>
    <property type="evidence" value="ECO:0007669"/>
    <property type="project" value="UniProtKB-KW"/>
</dbReference>
<dbReference type="Gene3D" id="3.90.190.20">
    <property type="entry name" value="Mur ligase, C-terminal domain"/>
    <property type="match status" value="1"/>
</dbReference>
<accession>A0A1M6IVS0</accession>
<dbReference type="STRING" id="1121393.SAMN02745216_01542"/>
<dbReference type="InterPro" id="IPR036565">
    <property type="entry name" value="Mur-like_cat_sf"/>
</dbReference>
<gene>
    <name evidence="26" type="ORF">SAMN02745216_01542</name>
</gene>
<keyword evidence="11" id="KW-0479">Metal-binding</keyword>
<proteinExistence type="inferred from homology"/>
<dbReference type="EC" id="6.3.2.12" evidence="7"/>
<evidence type="ECO:0000259" key="25">
    <source>
        <dbReference type="Pfam" id="PF08245"/>
    </source>
</evidence>
<dbReference type="PROSITE" id="PS01011">
    <property type="entry name" value="FOLYLPOLYGLU_SYNT_1"/>
    <property type="match status" value="1"/>
</dbReference>
<keyword evidence="12 23" id="KW-0547">Nucleotide-binding</keyword>
<dbReference type="PIRSF" id="PIRSF001563">
    <property type="entry name" value="Folylpolyglu_synth"/>
    <property type="match status" value="1"/>
</dbReference>
<evidence type="ECO:0000256" key="23">
    <source>
        <dbReference type="PIRNR" id="PIRNR001563"/>
    </source>
</evidence>
<evidence type="ECO:0000256" key="16">
    <source>
        <dbReference type="ARBA" id="ARBA00030048"/>
    </source>
</evidence>
<evidence type="ECO:0000256" key="2">
    <source>
        <dbReference type="ARBA" id="ARBA00002714"/>
    </source>
</evidence>
<organism evidence="26 27">
    <name type="scientific">Desulfatibacillum alkenivorans DSM 16219</name>
    <dbReference type="NCBI Taxonomy" id="1121393"/>
    <lineage>
        <taxon>Bacteria</taxon>
        <taxon>Pseudomonadati</taxon>
        <taxon>Thermodesulfobacteriota</taxon>
        <taxon>Desulfobacteria</taxon>
        <taxon>Desulfobacterales</taxon>
        <taxon>Desulfatibacillaceae</taxon>
        <taxon>Desulfatibacillum</taxon>
    </lineage>
</organism>
<comment type="similarity">
    <text evidence="5 23">Belongs to the folylpolyglutamate synthase family.</text>
</comment>
<evidence type="ECO:0000256" key="7">
    <source>
        <dbReference type="ARBA" id="ARBA00013023"/>
    </source>
</evidence>
<evidence type="ECO:0000256" key="5">
    <source>
        <dbReference type="ARBA" id="ARBA00008276"/>
    </source>
</evidence>
<evidence type="ECO:0000256" key="19">
    <source>
        <dbReference type="ARBA" id="ARBA00047493"/>
    </source>
</evidence>
<dbReference type="AlphaFoldDB" id="A0A1M6IVS0"/>
<keyword evidence="14" id="KW-0460">Magnesium</keyword>
<evidence type="ECO:0000256" key="13">
    <source>
        <dbReference type="ARBA" id="ARBA00022840"/>
    </source>
</evidence>
<dbReference type="Proteomes" id="UP000183994">
    <property type="component" value="Unassembled WGS sequence"/>
</dbReference>
<comment type="catalytic activity">
    <reaction evidence="21">
        <text>(6R)-5,10-methylenetetrahydrofolyl-(gamma-L-Glu)(n) + L-glutamate + ATP = (6R)-5,10-methylenetetrahydrofolyl-(gamma-L-Glu)(n+1) + ADP + phosphate + H(+)</text>
        <dbReference type="Rhea" id="RHEA:51912"/>
        <dbReference type="Rhea" id="RHEA-COMP:13257"/>
        <dbReference type="Rhea" id="RHEA-COMP:13258"/>
        <dbReference type="ChEBI" id="CHEBI:15378"/>
        <dbReference type="ChEBI" id="CHEBI:29985"/>
        <dbReference type="ChEBI" id="CHEBI:30616"/>
        <dbReference type="ChEBI" id="CHEBI:43474"/>
        <dbReference type="ChEBI" id="CHEBI:136572"/>
        <dbReference type="ChEBI" id="CHEBI:456216"/>
        <dbReference type="EC" id="6.3.2.17"/>
    </reaction>
</comment>
<comment type="function">
    <text evidence="2">Functions in two distinct reactions of the de novo folate biosynthetic pathway. Catalyzes the addition of a glutamate residue to dihydropteroate (7,8-dihydropteroate or H2Pte) to form dihydrofolate (7,8-dihydrofolate monoglutamate or H2Pte-Glu). Also catalyzes successive additions of L-glutamate to tetrahydrofolate or 10-formyltetrahydrofolate or 5,10-methylenetetrahydrofolate, leading to folylpolyglutamate derivatives.</text>
</comment>
<dbReference type="InterPro" id="IPR001645">
    <property type="entry name" value="Folylpolyglutamate_synth"/>
</dbReference>
<dbReference type="GO" id="GO:0005524">
    <property type="term" value="F:ATP binding"/>
    <property type="evidence" value="ECO:0007669"/>
    <property type="project" value="UniProtKB-KW"/>
</dbReference>
<comment type="pathway">
    <text evidence="4">Cofactor biosynthesis; tetrahydrofolylpolyglutamate biosynthesis.</text>
</comment>
<evidence type="ECO:0000256" key="6">
    <source>
        <dbReference type="ARBA" id="ARBA00011245"/>
    </source>
</evidence>
<name>A0A1M6IVS0_9BACT</name>
<dbReference type="SUPFAM" id="SSF53623">
    <property type="entry name" value="MurD-like peptide ligases, catalytic domain"/>
    <property type="match status" value="1"/>
</dbReference>
<dbReference type="UniPathway" id="UPA00077">
    <property type="reaction ID" value="UER00157"/>
</dbReference>
<comment type="subunit">
    <text evidence="6">Monomer.</text>
</comment>
<dbReference type="Pfam" id="PF02875">
    <property type="entry name" value="Mur_ligase_C"/>
    <property type="match status" value="1"/>
</dbReference>
<dbReference type="FunFam" id="3.40.1190.10:FF:000004">
    <property type="entry name" value="Dihydrofolate synthase/folylpolyglutamate synthase"/>
    <property type="match status" value="1"/>
</dbReference>
<evidence type="ECO:0000256" key="18">
    <source>
        <dbReference type="ARBA" id="ARBA00032510"/>
    </source>
</evidence>
<evidence type="ECO:0000256" key="9">
    <source>
        <dbReference type="ARBA" id="ARBA00019357"/>
    </source>
</evidence>
<evidence type="ECO:0000256" key="14">
    <source>
        <dbReference type="ARBA" id="ARBA00022842"/>
    </source>
</evidence>